<sequence length="269" mass="29430">MKVEAWEGGSVSTSRERVQSPDADFVESLCSAMVEHMTEQGWLRSDEVATALLRVPREKFAPGSPLETVYAAEAVVITRRDEHGAPMSSVSAPRIQAMMLQQADLRPGMTVLEIGSGGYNAALIAELVGAGGEVTTVDIDAEVVDRARECLTAAGYEQVRVVIADAEHGVPEFAPYDRIIVTAGAWDIPPAWIDQLAEDGVIVVPLRMRGLAPPAHRPHSPRRTRPRARSRCGYWHSDHTWVQSHGPWPTSRPTSRRVAAEARLMVGKR</sequence>
<evidence type="ECO:0000256" key="8">
    <source>
        <dbReference type="ARBA" id="ARBA00022691"/>
    </source>
</evidence>
<keyword evidence="6 12" id="KW-0489">Methyltransferase</keyword>
<dbReference type="EC" id="2.1.1.77" evidence="3"/>
<dbReference type="EMBL" id="JANYMP010000007">
    <property type="protein sequence ID" value="MCS7478745.1"/>
    <property type="molecule type" value="Genomic_DNA"/>
</dbReference>
<dbReference type="RefSeq" id="WP_259624246.1">
    <property type="nucleotide sequence ID" value="NZ_JANYMP010000007.1"/>
</dbReference>
<reference evidence="12" key="1">
    <citation type="submission" date="2022-08" db="EMBL/GenBank/DDBJ databases">
        <authorList>
            <person name="Tistechok S."/>
            <person name="Samborskyy M."/>
            <person name="Roman I."/>
        </authorList>
    </citation>
    <scope>NUCLEOTIDE SEQUENCE</scope>
    <source>
        <strain evidence="12">DSM 103496</strain>
    </source>
</reference>
<organism evidence="12 13">
    <name type="scientific">Umezawaea endophytica</name>
    <dbReference type="NCBI Taxonomy" id="1654476"/>
    <lineage>
        <taxon>Bacteria</taxon>
        <taxon>Bacillati</taxon>
        <taxon>Actinomycetota</taxon>
        <taxon>Actinomycetes</taxon>
        <taxon>Pseudonocardiales</taxon>
        <taxon>Pseudonocardiaceae</taxon>
        <taxon>Umezawaea</taxon>
    </lineage>
</organism>
<gene>
    <name evidence="12" type="ORF">NZH93_17940</name>
</gene>
<keyword evidence="13" id="KW-1185">Reference proteome</keyword>
<dbReference type="PANTHER" id="PTHR11579">
    <property type="entry name" value="PROTEIN-L-ISOASPARTATE O-METHYLTRANSFERASE"/>
    <property type="match status" value="1"/>
</dbReference>
<evidence type="ECO:0000256" key="7">
    <source>
        <dbReference type="ARBA" id="ARBA00022679"/>
    </source>
</evidence>
<dbReference type="GO" id="GO:0032259">
    <property type="term" value="P:methylation"/>
    <property type="evidence" value="ECO:0007669"/>
    <property type="project" value="UniProtKB-KW"/>
</dbReference>
<comment type="subcellular location">
    <subcellularLocation>
        <location evidence="1">Cytoplasm</location>
    </subcellularLocation>
</comment>
<dbReference type="InterPro" id="IPR000682">
    <property type="entry name" value="PCMT"/>
</dbReference>
<evidence type="ECO:0000256" key="2">
    <source>
        <dbReference type="ARBA" id="ARBA00005369"/>
    </source>
</evidence>
<dbReference type="Proteomes" id="UP001141259">
    <property type="component" value="Unassembled WGS sequence"/>
</dbReference>
<proteinExistence type="inferred from homology"/>
<dbReference type="PANTHER" id="PTHR11579:SF0">
    <property type="entry name" value="PROTEIN-L-ISOASPARTATE(D-ASPARTATE) O-METHYLTRANSFERASE"/>
    <property type="match status" value="1"/>
</dbReference>
<dbReference type="AlphaFoldDB" id="A0A9X2VLF9"/>
<evidence type="ECO:0000256" key="1">
    <source>
        <dbReference type="ARBA" id="ARBA00004496"/>
    </source>
</evidence>
<evidence type="ECO:0000313" key="12">
    <source>
        <dbReference type="EMBL" id="MCS7478745.1"/>
    </source>
</evidence>
<dbReference type="CDD" id="cd02440">
    <property type="entry name" value="AdoMet_MTases"/>
    <property type="match status" value="1"/>
</dbReference>
<protein>
    <recommendedName>
        <fullName evidence="4">Protein-L-isoaspartate O-methyltransferase</fullName>
        <ecNumber evidence="3">2.1.1.77</ecNumber>
    </recommendedName>
    <alternativeName>
        <fullName evidence="11">L-isoaspartyl protein carboxyl methyltransferase</fullName>
    </alternativeName>
    <alternativeName>
        <fullName evidence="9">Protein L-isoaspartyl methyltransferase</fullName>
    </alternativeName>
    <alternativeName>
        <fullName evidence="10">Protein-beta-aspartate methyltransferase</fullName>
    </alternativeName>
</protein>
<dbReference type="SUPFAM" id="SSF53335">
    <property type="entry name" value="S-adenosyl-L-methionine-dependent methyltransferases"/>
    <property type="match status" value="1"/>
</dbReference>
<dbReference type="Gene3D" id="3.40.50.150">
    <property type="entry name" value="Vaccinia Virus protein VP39"/>
    <property type="match status" value="1"/>
</dbReference>
<name>A0A9X2VLF9_9PSEU</name>
<comment type="caution">
    <text evidence="12">The sequence shown here is derived from an EMBL/GenBank/DDBJ whole genome shotgun (WGS) entry which is preliminary data.</text>
</comment>
<evidence type="ECO:0000256" key="4">
    <source>
        <dbReference type="ARBA" id="ARBA00013346"/>
    </source>
</evidence>
<evidence type="ECO:0000256" key="11">
    <source>
        <dbReference type="ARBA" id="ARBA00031350"/>
    </source>
</evidence>
<evidence type="ECO:0000256" key="9">
    <source>
        <dbReference type="ARBA" id="ARBA00030757"/>
    </source>
</evidence>
<keyword evidence="5" id="KW-0963">Cytoplasm</keyword>
<evidence type="ECO:0000256" key="3">
    <source>
        <dbReference type="ARBA" id="ARBA00011890"/>
    </source>
</evidence>
<accession>A0A9X2VLF9</accession>
<dbReference type="GO" id="GO:0005737">
    <property type="term" value="C:cytoplasm"/>
    <property type="evidence" value="ECO:0007669"/>
    <property type="project" value="UniProtKB-SubCell"/>
</dbReference>
<keyword evidence="7" id="KW-0808">Transferase</keyword>
<dbReference type="Pfam" id="PF01135">
    <property type="entry name" value="PCMT"/>
    <property type="match status" value="1"/>
</dbReference>
<dbReference type="GO" id="GO:0004719">
    <property type="term" value="F:protein-L-isoaspartate (D-aspartate) O-methyltransferase activity"/>
    <property type="evidence" value="ECO:0007669"/>
    <property type="project" value="UniProtKB-EC"/>
</dbReference>
<evidence type="ECO:0000313" key="13">
    <source>
        <dbReference type="Proteomes" id="UP001141259"/>
    </source>
</evidence>
<dbReference type="InterPro" id="IPR029063">
    <property type="entry name" value="SAM-dependent_MTases_sf"/>
</dbReference>
<evidence type="ECO:0000256" key="5">
    <source>
        <dbReference type="ARBA" id="ARBA00022490"/>
    </source>
</evidence>
<comment type="similarity">
    <text evidence="2">Belongs to the methyltransferase superfamily. L-isoaspartyl/D-aspartyl protein methyltransferase family.</text>
</comment>
<keyword evidence="8" id="KW-0949">S-adenosyl-L-methionine</keyword>
<evidence type="ECO:0000256" key="10">
    <source>
        <dbReference type="ARBA" id="ARBA00031323"/>
    </source>
</evidence>
<evidence type="ECO:0000256" key="6">
    <source>
        <dbReference type="ARBA" id="ARBA00022603"/>
    </source>
</evidence>